<dbReference type="HOGENOM" id="CLU_065947_1_0_7"/>
<organism evidence="2 3">
    <name type="scientific">Bilophila wadsworthia (strain 3_1_6)</name>
    <dbReference type="NCBI Taxonomy" id="563192"/>
    <lineage>
        <taxon>Bacteria</taxon>
        <taxon>Pseudomonadati</taxon>
        <taxon>Thermodesulfobacteriota</taxon>
        <taxon>Desulfovibrionia</taxon>
        <taxon>Desulfovibrionales</taxon>
        <taxon>Desulfovibrionaceae</taxon>
        <taxon>Bilophila</taxon>
    </lineage>
</organism>
<dbReference type="Pfam" id="PF01863">
    <property type="entry name" value="YgjP-like"/>
    <property type="match status" value="1"/>
</dbReference>
<gene>
    <name evidence="2" type="ORF">HMPREF0179_02591</name>
</gene>
<dbReference type="AlphaFoldDB" id="E5Y8T3"/>
<dbReference type="EMBL" id="ADCP02000001">
    <property type="protein sequence ID" value="EFV43575.1"/>
    <property type="molecule type" value="Genomic_DNA"/>
</dbReference>
<dbReference type="PANTHER" id="PTHR30399:SF1">
    <property type="entry name" value="UTP PYROPHOSPHATASE"/>
    <property type="match status" value="1"/>
</dbReference>
<dbReference type="RefSeq" id="WP_005028511.1">
    <property type="nucleotide sequence ID" value="NZ_KE150238.1"/>
</dbReference>
<accession>E5Y8T3</accession>
<proteinExistence type="predicted"/>
<protein>
    <recommendedName>
        <fullName evidence="1">YgjP-like metallopeptidase domain-containing protein</fullName>
    </recommendedName>
</protein>
<evidence type="ECO:0000313" key="3">
    <source>
        <dbReference type="Proteomes" id="UP000006034"/>
    </source>
</evidence>
<dbReference type="InterPro" id="IPR002725">
    <property type="entry name" value="YgjP-like_metallopeptidase"/>
</dbReference>
<dbReference type="OrthoDB" id="5321643at2"/>
<dbReference type="CDD" id="cd07344">
    <property type="entry name" value="M48_yhfN_like"/>
    <property type="match status" value="1"/>
</dbReference>
<dbReference type="PANTHER" id="PTHR30399">
    <property type="entry name" value="UNCHARACTERIZED PROTEIN YGJP"/>
    <property type="match status" value="1"/>
</dbReference>
<evidence type="ECO:0000259" key="1">
    <source>
        <dbReference type="Pfam" id="PF01863"/>
    </source>
</evidence>
<dbReference type="eggNOG" id="COG1451">
    <property type="taxonomic scope" value="Bacteria"/>
</dbReference>
<reference evidence="2 3" key="1">
    <citation type="submission" date="2010-10" db="EMBL/GenBank/DDBJ databases">
        <authorList>
            <consortium name="The Broad Institute Genome Sequencing Platform"/>
            <person name="Ward D."/>
            <person name="Earl A."/>
            <person name="Feldgarden M."/>
            <person name="Young S.K."/>
            <person name="Gargeya S."/>
            <person name="Zeng Q."/>
            <person name="Alvarado L."/>
            <person name="Berlin A."/>
            <person name="Bochicchio J."/>
            <person name="Chapman S.B."/>
            <person name="Chen Z."/>
            <person name="Freedman E."/>
            <person name="Gellesch M."/>
            <person name="Goldberg J."/>
            <person name="Griggs A."/>
            <person name="Gujja S."/>
            <person name="Heilman E."/>
            <person name="Heiman D."/>
            <person name="Howarth C."/>
            <person name="Mehta T."/>
            <person name="Neiman D."/>
            <person name="Pearson M."/>
            <person name="Roberts A."/>
            <person name="Saif S."/>
            <person name="Shea T."/>
            <person name="Shenoy N."/>
            <person name="Sisk P."/>
            <person name="Stolte C."/>
            <person name="Sykes S."/>
            <person name="White J."/>
            <person name="Yandava C."/>
            <person name="Allen-Vercoe E."/>
            <person name="Sibley C."/>
            <person name="Ambrose C.E."/>
            <person name="Strauss J."/>
            <person name="Daigneault M."/>
            <person name="Haas B."/>
            <person name="Nusbaum C."/>
            <person name="Birren B."/>
        </authorList>
    </citation>
    <scope>NUCLEOTIDE SEQUENCE [LARGE SCALE GENOMIC DNA]</scope>
    <source>
        <strain evidence="2 3">3_1_6</strain>
    </source>
</reference>
<dbReference type="Gene3D" id="3.30.2010.10">
    <property type="entry name" value="Metalloproteases ('zincins'), catalytic domain"/>
    <property type="match status" value="1"/>
</dbReference>
<reference evidence="2 3" key="2">
    <citation type="submission" date="2013-04" db="EMBL/GenBank/DDBJ databases">
        <title>The Genome Sequence of Bilophila wadsworthia 3_1_6.</title>
        <authorList>
            <consortium name="The Broad Institute Genomics Platform"/>
            <person name="Earl A."/>
            <person name="Ward D."/>
            <person name="Feldgarden M."/>
            <person name="Gevers D."/>
            <person name="Sibley C."/>
            <person name="Strauss J."/>
            <person name="Allen-Vercoe E."/>
            <person name="Walker B."/>
            <person name="Young S."/>
            <person name="Zeng Q."/>
            <person name="Gargeya S."/>
            <person name="Fitzgerald M."/>
            <person name="Haas B."/>
            <person name="Abouelleil A."/>
            <person name="Allen A.W."/>
            <person name="Alvarado L."/>
            <person name="Arachchi H.M."/>
            <person name="Berlin A.M."/>
            <person name="Chapman S.B."/>
            <person name="Gainer-Dewar J."/>
            <person name="Goldberg J."/>
            <person name="Griggs A."/>
            <person name="Gujja S."/>
            <person name="Hansen M."/>
            <person name="Howarth C."/>
            <person name="Imamovic A."/>
            <person name="Ireland A."/>
            <person name="Larimer J."/>
            <person name="McCowan C."/>
            <person name="Murphy C."/>
            <person name="Pearson M."/>
            <person name="Poon T.W."/>
            <person name="Priest M."/>
            <person name="Roberts A."/>
            <person name="Saif S."/>
            <person name="Shea T."/>
            <person name="Sisk P."/>
            <person name="Sykes S."/>
            <person name="Wortman J."/>
            <person name="Nusbaum C."/>
            <person name="Birren B."/>
        </authorList>
    </citation>
    <scope>NUCLEOTIDE SEQUENCE [LARGE SCALE GENOMIC DNA]</scope>
    <source>
        <strain evidence="2 3">3_1_6</strain>
    </source>
</reference>
<evidence type="ECO:0000313" key="2">
    <source>
        <dbReference type="EMBL" id="EFV43575.1"/>
    </source>
</evidence>
<feature type="domain" description="YgjP-like metallopeptidase" evidence="1">
    <location>
        <begin position="41"/>
        <end position="258"/>
    </location>
</feature>
<keyword evidence="3" id="KW-1185">Reference proteome</keyword>
<sequence length="266" mass="30793">MRFSCFAQKSSEGPEEGVEHLLWNGQSIAFTIRRGSLRRKRTLIRVTRAGKVEVILPPFLLRKEAFAAIQSRGGWILDRLREIQSCPQPSPLYYTDGEEHLFLGTYCRLQLVVCGVKKNFLSSDEKIGQSVVTGRSQLIQLRVDSDDPETVHKQLFLWYKTQIQKHIAYRLAALCPRIPWLTAVPTWRVRTMRRRWGSCTGSGVITLNTHLIKAPPQCLDYVLLHEIAHLQEHNHSQRYYAVLERLLPNWKAVRRELEAWSPLVLN</sequence>
<name>E5Y8T3_BILW3</name>
<dbReference type="Proteomes" id="UP000006034">
    <property type="component" value="Unassembled WGS sequence"/>
</dbReference>
<dbReference type="GeneID" id="78085720"/>
<comment type="caution">
    <text evidence="2">The sequence shown here is derived from an EMBL/GenBank/DDBJ whole genome shotgun (WGS) entry which is preliminary data.</text>
</comment>
<dbReference type="InterPro" id="IPR053136">
    <property type="entry name" value="UTP_pyrophosphatase-like"/>
</dbReference>